<dbReference type="AlphaFoldDB" id="A0A6S7J9Y4"/>
<dbReference type="GO" id="GO:0051480">
    <property type="term" value="P:regulation of cytosolic calcium ion concentration"/>
    <property type="evidence" value="ECO:0007669"/>
    <property type="project" value="TreeGrafter"/>
</dbReference>
<dbReference type="GO" id="GO:0034703">
    <property type="term" value="C:cation channel complex"/>
    <property type="evidence" value="ECO:0007669"/>
    <property type="project" value="TreeGrafter"/>
</dbReference>
<proteinExistence type="predicted"/>
<comment type="caution">
    <text evidence="4">The sequence shown here is derived from an EMBL/GenBank/DDBJ whole genome shotgun (WGS) entry which is preliminary data.</text>
</comment>
<organism evidence="4 5">
    <name type="scientific">Paramuricea clavata</name>
    <name type="common">Red gorgonian</name>
    <name type="synonym">Violescent sea-whip</name>
    <dbReference type="NCBI Taxonomy" id="317549"/>
    <lineage>
        <taxon>Eukaryota</taxon>
        <taxon>Metazoa</taxon>
        <taxon>Cnidaria</taxon>
        <taxon>Anthozoa</taxon>
        <taxon>Octocorallia</taxon>
        <taxon>Malacalcyonacea</taxon>
        <taxon>Plexauridae</taxon>
        <taxon>Paramuricea</taxon>
    </lineage>
</organism>
<keyword evidence="3" id="KW-0407">Ion channel</keyword>
<keyword evidence="1" id="KW-0813">Transport</keyword>
<keyword evidence="2" id="KW-0406">Ion transport</keyword>
<reference evidence="4" key="1">
    <citation type="submission" date="2020-04" db="EMBL/GenBank/DDBJ databases">
        <authorList>
            <person name="Alioto T."/>
            <person name="Alioto T."/>
            <person name="Gomez Garrido J."/>
        </authorList>
    </citation>
    <scope>NUCLEOTIDE SEQUENCE</scope>
    <source>
        <strain evidence="4">A484AB</strain>
    </source>
</reference>
<dbReference type="GO" id="GO:0070679">
    <property type="term" value="F:inositol 1,4,5 trisphosphate binding"/>
    <property type="evidence" value="ECO:0007669"/>
    <property type="project" value="TreeGrafter"/>
</dbReference>
<dbReference type="PANTHER" id="PTHR10117">
    <property type="entry name" value="TRANSIENT RECEPTOR POTENTIAL CHANNEL"/>
    <property type="match status" value="1"/>
</dbReference>
<evidence type="ECO:0000256" key="3">
    <source>
        <dbReference type="ARBA" id="ARBA00023303"/>
    </source>
</evidence>
<keyword evidence="4" id="KW-0675">Receptor</keyword>
<protein>
    <submittedName>
        <fullName evidence="4">Short transient receptor potential channel 6</fullName>
    </submittedName>
</protein>
<evidence type="ECO:0000256" key="2">
    <source>
        <dbReference type="ARBA" id="ARBA00023065"/>
    </source>
</evidence>
<dbReference type="GO" id="GO:0005886">
    <property type="term" value="C:plasma membrane"/>
    <property type="evidence" value="ECO:0007669"/>
    <property type="project" value="TreeGrafter"/>
</dbReference>
<evidence type="ECO:0000313" key="5">
    <source>
        <dbReference type="Proteomes" id="UP001152795"/>
    </source>
</evidence>
<dbReference type="EMBL" id="CACRXK020014457">
    <property type="protein sequence ID" value="CAB4026864.1"/>
    <property type="molecule type" value="Genomic_DNA"/>
</dbReference>
<dbReference type="PANTHER" id="PTHR10117:SF54">
    <property type="entry name" value="TRANSIENT RECEPTOR POTENTIAL-GAMMA PROTEIN"/>
    <property type="match status" value="1"/>
</dbReference>
<dbReference type="GO" id="GO:0015279">
    <property type="term" value="F:store-operated calcium channel activity"/>
    <property type="evidence" value="ECO:0007669"/>
    <property type="project" value="TreeGrafter"/>
</dbReference>
<sequence>MTLSQNSAESNLSLDHAINCAEKPDRLAMGHRIDCQENCCRDKTRIDRWETVLKSYEDLTKPSSMAKPKVMADDPLIVRAFELTREINTLKKRNIEVKSELKAFSRKSKKFTVDLLDACENSKEVDVILNSGQDDEKEKIKILRKAVAAKHKEVYRPEMLL</sequence>
<keyword evidence="5" id="KW-1185">Reference proteome</keyword>
<dbReference type="OrthoDB" id="2373987at2759"/>
<dbReference type="Proteomes" id="UP001152795">
    <property type="component" value="Unassembled WGS sequence"/>
</dbReference>
<accession>A0A6S7J9Y4</accession>
<evidence type="ECO:0000313" key="4">
    <source>
        <dbReference type="EMBL" id="CAB4026864.1"/>
    </source>
</evidence>
<name>A0A6S7J9Y4_PARCT</name>
<evidence type="ECO:0000256" key="1">
    <source>
        <dbReference type="ARBA" id="ARBA00022448"/>
    </source>
</evidence>
<gene>
    <name evidence="4" type="ORF">PACLA_8A035076</name>
</gene>
<dbReference type="InterPro" id="IPR002153">
    <property type="entry name" value="TRPC_channel"/>
</dbReference>